<keyword evidence="1" id="KW-0175">Coiled coil</keyword>
<protein>
    <submittedName>
        <fullName evidence="3">Uncharacterized protein</fullName>
    </submittedName>
</protein>
<evidence type="ECO:0000256" key="1">
    <source>
        <dbReference type="SAM" id="Coils"/>
    </source>
</evidence>
<feature type="compositionally biased region" description="Low complexity" evidence="2">
    <location>
        <begin position="359"/>
        <end position="371"/>
    </location>
</feature>
<evidence type="ECO:0000313" key="3">
    <source>
        <dbReference type="EMBL" id="KAA6400194.1"/>
    </source>
</evidence>
<reference evidence="3 4" key="1">
    <citation type="submission" date="2019-03" db="EMBL/GenBank/DDBJ databases">
        <title>Single cell metagenomics reveals metabolic interactions within the superorganism composed of flagellate Streblomastix strix and complex community of Bacteroidetes bacteria on its surface.</title>
        <authorList>
            <person name="Treitli S.C."/>
            <person name="Kolisko M."/>
            <person name="Husnik F."/>
            <person name="Keeling P."/>
            <person name="Hampl V."/>
        </authorList>
    </citation>
    <scope>NUCLEOTIDE SEQUENCE [LARGE SCALE GENOMIC DNA]</scope>
    <source>
        <strain evidence="3">ST1C</strain>
    </source>
</reference>
<dbReference type="EMBL" id="SNRW01000604">
    <property type="protein sequence ID" value="KAA6400194.1"/>
    <property type="molecule type" value="Genomic_DNA"/>
</dbReference>
<feature type="compositionally biased region" description="Low complexity" evidence="2">
    <location>
        <begin position="332"/>
        <end position="347"/>
    </location>
</feature>
<proteinExistence type="predicted"/>
<feature type="coiled-coil region" evidence="1">
    <location>
        <begin position="207"/>
        <end position="250"/>
    </location>
</feature>
<sequence length="426" mass="48985">MEKDIQKSKIRNSHSEDSKDHHKGKRVDVLKDFAKQLQQTAKVSMNPSPGNVLQFTTAPHYIQRRNNKEEEYTYELLASQQQRSPEEIAQPLQQQESQKKLLSQCTLGELSNCIAAGICSGLAHIKQDDILQADDGILYNKSILKTGGRLIGAATAAIESILCKHGDANEDYQIIMPRDNIEVQLLQDDFNSMIVTDDEMKEREMMAKKVIEEIDNRRRRLNELDEKYLLERMSKELQNKGNEIKIQKEIKLRKEQEQQDDLLKNLDPLWSMKNSPFLEFETCFTPSQRAEISYISANTREKIVQMKSTILESTQRGPATGVSKKKKKKQEQQQSSNSVQQSLSLQNGTELNMTLTSLNNNNNNNNNNININKDKEEIGSQINQKKIKKRNSRIQKDDDDDEDGDDDDQQQGQQEEQEEKDDQKES</sequence>
<evidence type="ECO:0000313" key="4">
    <source>
        <dbReference type="Proteomes" id="UP000324800"/>
    </source>
</evidence>
<accession>A0A5J4WYY4</accession>
<dbReference type="AlphaFoldDB" id="A0A5J4WYY4"/>
<name>A0A5J4WYY4_9EUKA</name>
<feature type="compositionally biased region" description="Polar residues" evidence="2">
    <location>
        <begin position="348"/>
        <end position="358"/>
    </location>
</feature>
<feature type="compositionally biased region" description="Acidic residues" evidence="2">
    <location>
        <begin position="397"/>
        <end position="420"/>
    </location>
</feature>
<dbReference type="Proteomes" id="UP000324800">
    <property type="component" value="Unassembled WGS sequence"/>
</dbReference>
<feature type="region of interest" description="Disordered" evidence="2">
    <location>
        <begin position="309"/>
        <end position="426"/>
    </location>
</feature>
<comment type="caution">
    <text evidence="3">The sequence shown here is derived from an EMBL/GenBank/DDBJ whole genome shotgun (WGS) entry which is preliminary data.</text>
</comment>
<evidence type="ECO:0000256" key="2">
    <source>
        <dbReference type="SAM" id="MobiDB-lite"/>
    </source>
</evidence>
<gene>
    <name evidence="3" type="ORF">EZS28_004280</name>
</gene>
<organism evidence="3 4">
    <name type="scientific">Streblomastix strix</name>
    <dbReference type="NCBI Taxonomy" id="222440"/>
    <lineage>
        <taxon>Eukaryota</taxon>
        <taxon>Metamonada</taxon>
        <taxon>Preaxostyla</taxon>
        <taxon>Oxymonadida</taxon>
        <taxon>Streblomastigidae</taxon>
        <taxon>Streblomastix</taxon>
    </lineage>
</organism>
<feature type="region of interest" description="Disordered" evidence="2">
    <location>
        <begin position="1"/>
        <end position="27"/>
    </location>
</feature>